<evidence type="ECO:0000256" key="1">
    <source>
        <dbReference type="SAM" id="MobiDB-lite"/>
    </source>
</evidence>
<reference evidence="2 3" key="2">
    <citation type="journal article" date="2016" name="Stand. Genomic Sci.">
        <title>Complete genome sequence of 'Halanaeroarchaeum sulfurireducens' M27-SA2, a sulfur-reducing and acetate-oxidizing haloarchaeon from the deep-sea hypersaline anoxic lake Medee.</title>
        <authorList>
            <person name="Messina E."/>
            <person name="Sorokin D.Y."/>
            <person name="Kublanov I.V."/>
            <person name="Toshchakov S."/>
            <person name="Lopatina A."/>
            <person name="Arcadi E."/>
            <person name="Smedile F."/>
            <person name="La Spada G."/>
            <person name="La Cono V."/>
            <person name="Yakimov M.M."/>
        </authorList>
    </citation>
    <scope>NUCLEOTIDE SEQUENCE [LARGE SCALE GENOMIC DNA]</scope>
    <source>
        <strain evidence="2 3">M27-SA2</strain>
    </source>
</reference>
<dbReference type="AlphaFoldDB" id="A0A0N9ML24"/>
<organism evidence="2 3">
    <name type="scientific">Halanaeroarchaeum sulfurireducens</name>
    <dbReference type="NCBI Taxonomy" id="1604004"/>
    <lineage>
        <taxon>Archaea</taxon>
        <taxon>Methanobacteriati</taxon>
        <taxon>Methanobacteriota</taxon>
        <taxon>Stenosarchaea group</taxon>
        <taxon>Halobacteria</taxon>
        <taxon>Halobacteriales</taxon>
        <taxon>Halobacteriaceae</taxon>
        <taxon>Halanaeroarchaeum</taxon>
    </lineage>
</organism>
<gene>
    <name evidence="2" type="ORF">HLASA_2031</name>
</gene>
<reference evidence="3" key="1">
    <citation type="submission" date="2015-05" db="EMBL/GenBank/DDBJ databases">
        <title>Complete genome sequence of Halanaeroarchaeum sulfurireducens type strain M27-SA2, a sulfate-reducer haloarchaeon from marine anoxic lake Medee.</title>
        <authorList>
            <person name="Messina E."/>
            <person name="Kublanov I.V."/>
            <person name="Toshchakov S."/>
            <person name="Arcadi E."/>
            <person name="La Spada G."/>
            <person name="La Cono V."/>
            <person name="Yakimov M.M."/>
        </authorList>
    </citation>
    <scope>NUCLEOTIDE SEQUENCE [LARGE SCALE GENOMIC DNA]</scope>
    <source>
        <strain evidence="3">M27-SA2</strain>
    </source>
</reference>
<dbReference type="EMBL" id="CP011564">
    <property type="protein sequence ID" value="ALG82906.1"/>
    <property type="molecule type" value="Genomic_DNA"/>
</dbReference>
<dbReference type="GeneID" id="26011365"/>
<protein>
    <submittedName>
        <fullName evidence="2">Uncharacterized protein</fullName>
    </submittedName>
</protein>
<feature type="region of interest" description="Disordered" evidence="1">
    <location>
        <begin position="38"/>
        <end position="69"/>
    </location>
</feature>
<name>A0A0N9ML24_9EURY</name>
<feature type="compositionally biased region" description="Acidic residues" evidence="1">
    <location>
        <begin position="51"/>
        <end position="69"/>
    </location>
</feature>
<proteinExistence type="predicted"/>
<dbReference type="KEGG" id="hsf:HLASA_2031"/>
<sequence>MTELRWTRDSTFHDGARNFRATGPGVYDVPEEAVEEYLDHRSGAWERPEETSDEEQSAESQDDGTDVDEDELAELLDGTIGEVEDALETGEYDTVLGELEALEEDGEGRKGVFSAIDEREE</sequence>
<dbReference type="RefSeq" id="WP_054519914.1">
    <property type="nucleotide sequence ID" value="NZ_CP011564.1"/>
</dbReference>
<dbReference type="Proteomes" id="UP000060390">
    <property type="component" value="Chromosome"/>
</dbReference>
<feature type="compositionally biased region" description="Basic and acidic residues" evidence="1">
    <location>
        <begin position="38"/>
        <end position="50"/>
    </location>
</feature>
<evidence type="ECO:0000313" key="2">
    <source>
        <dbReference type="EMBL" id="ALG82906.1"/>
    </source>
</evidence>
<evidence type="ECO:0000313" key="3">
    <source>
        <dbReference type="Proteomes" id="UP000060390"/>
    </source>
</evidence>
<accession>A0A0N9ML24</accession>
<dbReference type="STRING" id="1604004.HLASA_2031"/>